<dbReference type="FunFam" id="3.30.160.60:FF:000446">
    <property type="entry name" value="Zinc finger protein"/>
    <property type="match status" value="1"/>
</dbReference>
<dbReference type="GO" id="GO:0000785">
    <property type="term" value="C:chromatin"/>
    <property type="evidence" value="ECO:0007669"/>
    <property type="project" value="TreeGrafter"/>
</dbReference>
<feature type="domain" description="C2H2-type" evidence="9">
    <location>
        <begin position="44"/>
        <end position="71"/>
    </location>
</feature>
<dbReference type="EMBL" id="JAELUQ010000003">
    <property type="protein sequence ID" value="KAG7416956.1"/>
    <property type="molecule type" value="Genomic_DNA"/>
</dbReference>
<dbReference type="PROSITE" id="PS50157">
    <property type="entry name" value="ZINC_FINGER_C2H2_2"/>
    <property type="match status" value="2"/>
</dbReference>
<feature type="region of interest" description="Disordered" evidence="8">
    <location>
        <begin position="1"/>
        <end position="27"/>
    </location>
</feature>
<dbReference type="PANTHER" id="PTHR40626:SF13">
    <property type="entry name" value="RESPIRATION FACTOR 2-RELATED"/>
    <property type="match status" value="1"/>
</dbReference>
<evidence type="ECO:0000256" key="8">
    <source>
        <dbReference type="SAM" id="MobiDB-lite"/>
    </source>
</evidence>
<protein>
    <submittedName>
        <fullName evidence="10">Putative transcription factor TDA9</fullName>
    </submittedName>
</protein>
<comment type="subcellular location">
    <subcellularLocation>
        <location evidence="1">Nucleus</location>
    </subcellularLocation>
</comment>
<keyword evidence="5" id="KW-0862">Zinc</keyword>
<feature type="region of interest" description="Disordered" evidence="8">
    <location>
        <begin position="94"/>
        <end position="147"/>
    </location>
</feature>
<dbReference type="GO" id="GO:0000981">
    <property type="term" value="F:DNA-binding transcription factor activity, RNA polymerase II-specific"/>
    <property type="evidence" value="ECO:0007669"/>
    <property type="project" value="InterPro"/>
</dbReference>
<dbReference type="GO" id="GO:0008270">
    <property type="term" value="F:zinc ion binding"/>
    <property type="evidence" value="ECO:0007669"/>
    <property type="project" value="UniProtKB-KW"/>
</dbReference>
<evidence type="ECO:0000256" key="6">
    <source>
        <dbReference type="ARBA" id="ARBA00023242"/>
    </source>
</evidence>
<keyword evidence="2" id="KW-0479">Metal-binding</keyword>
<evidence type="ECO:0000259" key="9">
    <source>
        <dbReference type="PROSITE" id="PS50157"/>
    </source>
</evidence>
<keyword evidence="3" id="KW-0677">Repeat</keyword>
<accession>A0A8J5NZ29</accession>
<proteinExistence type="predicted"/>
<sequence>MSISSNAAVPSMPYTAEDSASMSTTAIQATADLSPPKTEKPRSHVCGTCQRSFARSEHRKRHERSHTKEKPFECPECKRCFARRDLLLRHQHKLHQISTRSSHCRNRPESPGGTPSGQIQACKKSLAGPGPFKEPKHSIRPRKNTISHVDGRTIQLIAAASVSVPEGNSPSLQPSRHVALAGLPIHNLNWGMLEAMGPLEVQQVLPEPKPGTLGSLDFSNGFQTMHPTTAFNTKFDFESLFGRGSMINSDVLHCDLSPQSTALEQVPPFVPSTNEMTPRQTLDNRFNELIGFEYLIPYYTNENRFHGHSSSANSTTNQNGTSDIPPGGSGHPAWAGTSIIGQHSGMGSPQIPTPFEVDLNNSVFLDPMNGSPLSPQPAS</sequence>
<dbReference type="SMART" id="SM00355">
    <property type="entry name" value="ZnF_C2H2"/>
    <property type="match status" value="2"/>
</dbReference>
<dbReference type="GO" id="GO:0000978">
    <property type="term" value="F:RNA polymerase II cis-regulatory region sequence-specific DNA binding"/>
    <property type="evidence" value="ECO:0007669"/>
    <property type="project" value="InterPro"/>
</dbReference>
<feature type="domain" description="C2H2-type" evidence="9">
    <location>
        <begin position="72"/>
        <end position="108"/>
    </location>
</feature>
<comment type="caution">
    <text evidence="10">The sequence shown here is derived from an EMBL/GenBank/DDBJ whole genome shotgun (WGS) entry which is preliminary data.</text>
</comment>
<evidence type="ECO:0000256" key="3">
    <source>
        <dbReference type="ARBA" id="ARBA00022737"/>
    </source>
</evidence>
<dbReference type="GO" id="GO:0005634">
    <property type="term" value="C:nucleus"/>
    <property type="evidence" value="ECO:0007669"/>
    <property type="project" value="UniProtKB-SubCell"/>
</dbReference>
<evidence type="ECO:0000313" key="10">
    <source>
        <dbReference type="EMBL" id="KAG7416956.1"/>
    </source>
</evidence>
<evidence type="ECO:0000256" key="2">
    <source>
        <dbReference type="ARBA" id="ARBA00022723"/>
    </source>
</evidence>
<evidence type="ECO:0000256" key="5">
    <source>
        <dbReference type="ARBA" id="ARBA00022833"/>
    </source>
</evidence>
<dbReference type="Proteomes" id="UP000694050">
    <property type="component" value="Unassembled WGS sequence"/>
</dbReference>
<organism evidence="10 11">
    <name type="scientific">Fusarium oxysporum f. sp. rapae</name>
    <dbReference type="NCBI Taxonomy" id="485398"/>
    <lineage>
        <taxon>Eukaryota</taxon>
        <taxon>Fungi</taxon>
        <taxon>Dikarya</taxon>
        <taxon>Ascomycota</taxon>
        <taxon>Pezizomycotina</taxon>
        <taxon>Sordariomycetes</taxon>
        <taxon>Hypocreomycetidae</taxon>
        <taxon>Hypocreales</taxon>
        <taxon>Nectriaceae</taxon>
        <taxon>Fusarium</taxon>
        <taxon>Fusarium oxysporum species complex</taxon>
    </lineage>
</organism>
<feature type="compositionally biased region" description="Polar residues" evidence="8">
    <location>
        <begin position="308"/>
        <end position="322"/>
    </location>
</feature>
<feature type="region of interest" description="Disordered" evidence="8">
    <location>
        <begin position="307"/>
        <end position="354"/>
    </location>
</feature>
<dbReference type="PROSITE" id="PS00028">
    <property type="entry name" value="ZINC_FINGER_C2H2_1"/>
    <property type="match status" value="2"/>
</dbReference>
<dbReference type="Pfam" id="PF00096">
    <property type="entry name" value="zf-C2H2"/>
    <property type="match status" value="1"/>
</dbReference>
<dbReference type="InterPro" id="IPR013087">
    <property type="entry name" value="Znf_C2H2_type"/>
</dbReference>
<dbReference type="InterPro" id="IPR051059">
    <property type="entry name" value="VerF-like"/>
</dbReference>
<name>A0A8J5NZ29_FUSOX</name>
<reference evidence="10" key="1">
    <citation type="submission" date="2021-04" db="EMBL/GenBank/DDBJ databases">
        <title>First draft genome resource for Brassicaceae pathogens Fusarium oxysporum f. sp. raphani and Fusarium oxysporum f. sp. rapae.</title>
        <authorList>
            <person name="Asai S."/>
        </authorList>
    </citation>
    <scope>NUCLEOTIDE SEQUENCE</scope>
    <source>
        <strain evidence="10">Tf1208</strain>
    </source>
</reference>
<dbReference type="PANTHER" id="PTHR40626">
    <property type="entry name" value="MIP31509P"/>
    <property type="match status" value="1"/>
</dbReference>
<dbReference type="AlphaFoldDB" id="A0A8J5NZ29"/>
<keyword evidence="6" id="KW-0539">Nucleus</keyword>
<feature type="compositionally biased region" description="Polar residues" evidence="8">
    <location>
        <begin position="18"/>
        <end position="27"/>
    </location>
</feature>
<evidence type="ECO:0000256" key="4">
    <source>
        <dbReference type="ARBA" id="ARBA00022771"/>
    </source>
</evidence>
<gene>
    <name evidence="10" type="primary">TDA9</name>
    <name evidence="10" type="ORF">Forpe1208_v005418</name>
</gene>
<keyword evidence="4 7" id="KW-0863">Zinc-finger</keyword>
<evidence type="ECO:0000256" key="7">
    <source>
        <dbReference type="PROSITE-ProRule" id="PRU00042"/>
    </source>
</evidence>
<evidence type="ECO:0000256" key="1">
    <source>
        <dbReference type="ARBA" id="ARBA00004123"/>
    </source>
</evidence>
<evidence type="ECO:0000313" key="11">
    <source>
        <dbReference type="Proteomes" id="UP000694050"/>
    </source>
</evidence>